<proteinExistence type="predicted"/>
<dbReference type="PANTHER" id="PTHR16138:SF7">
    <property type="entry name" value="PALMITOYL-PROTEIN THIOESTERASE ABHD10, MITOCHONDRIAL"/>
    <property type="match status" value="1"/>
</dbReference>
<accession>A0A7J6MN71</accession>
<comment type="caution">
    <text evidence="2">The sequence shown here is derived from an EMBL/GenBank/DDBJ whole genome shotgun (WGS) entry which is preliminary data.</text>
</comment>
<dbReference type="SUPFAM" id="SSF53474">
    <property type="entry name" value="alpha/beta-Hydrolases"/>
    <property type="match status" value="1"/>
</dbReference>
<organism evidence="2 3">
    <name type="scientific">Perkinsus chesapeaki</name>
    <name type="common">Clam parasite</name>
    <name type="synonym">Perkinsus andrewsi</name>
    <dbReference type="NCBI Taxonomy" id="330153"/>
    <lineage>
        <taxon>Eukaryota</taxon>
        <taxon>Sar</taxon>
        <taxon>Alveolata</taxon>
        <taxon>Perkinsozoa</taxon>
        <taxon>Perkinsea</taxon>
        <taxon>Perkinsida</taxon>
        <taxon>Perkinsidae</taxon>
        <taxon>Perkinsus</taxon>
    </lineage>
</organism>
<keyword evidence="1" id="KW-0378">Hydrolase</keyword>
<dbReference type="Gene3D" id="3.40.50.1820">
    <property type="entry name" value="alpha/beta hydrolase"/>
    <property type="match status" value="1"/>
</dbReference>
<sequence>MIPFGSCVEDAKTYGLETWFGYWTSILQVVRIFIQFLGRKAMMLQQLCNRLHVPCKLYNYPNWDCPEQLDYFDMYGAARNALLDVASPQRPAVVLAASMGCHFSLRLALELPDLVAAIVSVGGTFNPGSRWEANDMSDWISVTSPYAADEGVYKLQRKFLSDLRANYIAEFADLLLPVDVVHGTSDESVPVETGEKLAKLLPNAKLYLIEGGDHRLSSDAELKIIESLLERHIHARDA</sequence>
<dbReference type="PANTHER" id="PTHR16138">
    <property type="entry name" value="MYCOPHENOLIC ACID ACYL-GLUCURONIDE ESTERASE, MITOCHONDRIAL"/>
    <property type="match status" value="1"/>
</dbReference>
<evidence type="ECO:0008006" key="4">
    <source>
        <dbReference type="Google" id="ProtNLM"/>
    </source>
</evidence>
<gene>
    <name evidence="2" type="ORF">FOL47_011125</name>
</gene>
<dbReference type="InterPro" id="IPR052382">
    <property type="entry name" value="ABHD10_acyl-thioesterase"/>
</dbReference>
<dbReference type="AlphaFoldDB" id="A0A7J6MN71"/>
<dbReference type="OrthoDB" id="422236at2759"/>
<dbReference type="InterPro" id="IPR029058">
    <property type="entry name" value="AB_hydrolase_fold"/>
</dbReference>
<evidence type="ECO:0000313" key="3">
    <source>
        <dbReference type="Proteomes" id="UP000591131"/>
    </source>
</evidence>
<keyword evidence="3" id="KW-1185">Reference proteome</keyword>
<reference evidence="2 3" key="1">
    <citation type="submission" date="2020-04" db="EMBL/GenBank/DDBJ databases">
        <title>Perkinsus chesapeaki whole genome sequence.</title>
        <authorList>
            <person name="Bogema D.R."/>
        </authorList>
    </citation>
    <scope>NUCLEOTIDE SEQUENCE [LARGE SCALE GENOMIC DNA]</scope>
    <source>
        <strain evidence="2">ATCC PRA-425</strain>
    </source>
</reference>
<protein>
    <recommendedName>
        <fullName evidence="4">Mycophenolic acid acyl-glucuronide esterase, mitochondrial</fullName>
    </recommendedName>
</protein>
<evidence type="ECO:0000313" key="2">
    <source>
        <dbReference type="EMBL" id="KAF4673023.1"/>
    </source>
</evidence>
<dbReference type="GO" id="GO:0004553">
    <property type="term" value="F:hydrolase activity, hydrolyzing O-glycosyl compounds"/>
    <property type="evidence" value="ECO:0007669"/>
    <property type="project" value="TreeGrafter"/>
</dbReference>
<evidence type="ECO:0000256" key="1">
    <source>
        <dbReference type="ARBA" id="ARBA00022801"/>
    </source>
</evidence>
<dbReference type="Proteomes" id="UP000591131">
    <property type="component" value="Unassembled WGS sequence"/>
</dbReference>
<name>A0A7J6MN71_PERCH</name>
<dbReference type="EMBL" id="JAAPAO010000093">
    <property type="protein sequence ID" value="KAF4673023.1"/>
    <property type="molecule type" value="Genomic_DNA"/>
</dbReference>